<feature type="region of interest" description="Disordered" evidence="1">
    <location>
        <begin position="153"/>
        <end position="189"/>
    </location>
</feature>
<comment type="caution">
    <text evidence="2">The sequence shown here is derived from an EMBL/GenBank/DDBJ whole genome shotgun (WGS) entry which is preliminary data.</text>
</comment>
<feature type="region of interest" description="Disordered" evidence="1">
    <location>
        <begin position="63"/>
        <end position="118"/>
    </location>
</feature>
<evidence type="ECO:0000313" key="2">
    <source>
        <dbReference type="EMBL" id="KKN53412.1"/>
    </source>
</evidence>
<sequence length="189" mass="21442">MSFKKIIVAISLPLFLTCVLSSQSLVDLAKKEKERREKLKNQEKTVVTNADLSNIKRGPALTISRQADYSEGSATAGSSSEMSAQDKAEPSRARARSSVARSQDRAKPQENTPDELEQKWKSAREQVGLFTTRVNGLWQEFYSMDDMSSRENIQRNISETSLRLQKAKEEEAKARKEYQKARTGARKRR</sequence>
<protein>
    <submittedName>
        <fullName evidence="2">Uncharacterized protein</fullName>
    </submittedName>
</protein>
<feature type="compositionally biased region" description="Low complexity" evidence="1">
    <location>
        <begin position="70"/>
        <end position="83"/>
    </location>
</feature>
<proteinExistence type="predicted"/>
<feature type="compositionally biased region" description="Polar residues" evidence="1">
    <location>
        <begin position="154"/>
        <end position="163"/>
    </location>
</feature>
<dbReference type="EMBL" id="LAZR01000973">
    <property type="protein sequence ID" value="KKN53412.1"/>
    <property type="molecule type" value="Genomic_DNA"/>
</dbReference>
<feature type="compositionally biased region" description="Basic and acidic residues" evidence="1">
    <location>
        <begin position="166"/>
        <end position="180"/>
    </location>
</feature>
<accession>A0A0F9RU51</accession>
<dbReference type="AlphaFoldDB" id="A0A0F9RU51"/>
<organism evidence="2">
    <name type="scientific">marine sediment metagenome</name>
    <dbReference type="NCBI Taxonomy" id="412755"/>
    <lineage>
        <taxon>unclassified sequences</taxon>
        <taxon>metagenomes</taxon>
        <taxon>ecological metagenomes</taxon>
    </lineage>
</organism>
<evidence type="ECO:0000256" key="1">
    <source>
        <dbReference type="SAM" id="MobiDB-lite"/>
    </source>
</evidence>
<reference evidence="2" key="1">
    <citation type="journal article" date="2015" name="Nature">
        <title>Complex archaea that bridge the gap between prokaryotes and eukaryotes.</title>
        <authorList>
            <person name="Spang A."/>
            <person name="Saw J.H."/>
            <person name="Jorgensen S.L."/>
            <person name="Zaremba-Niedzwiedzka K."/>
            <person name="Martijn J."/>
            <person name="Lind A.E."/>
            <person name="van Eijk R."/>
            <person name="Schleper C."/>
            <person name="Guy L."/>
            <person name="Ettema T.J."/>
        </authorList>
    </citation>
    <scope>NUCLEOTIDE SEQUENCE</scope>
</reference>
<name>A0A0F9RU51_9ZZZZ</name>
<gene>
    <name evidence="2" type="ORF">LCGC14_0602750</name>
</gene>